<dbReference type="EnsemblPlants" id="QL03p072137:mrna">
    <property type="protein sequence ID" value="QL03p072137:mrna"/>
    <property type="gene ID" value="QL03p072137"/>
</dbReference>
<evidence type="ECO:0000256" key="1">
    <source>
        <dbReference type="SAM" id="MobiDB-lite"/>
    </source>
</evidence>
<dbReference type="InterPro" id="IPR036691">
    <property type="entry name" value="Endo/exonu/phosph_ase_sf"/>
</dbReference>
<evidence type="ECO:0000313" key="3">
    <source>
        <dbReference type="Proteomes" id="UP000594261"/>
    </source>
</evidence>
<dbReference type="Gene3D" id="3.60.10.10">
    <property type="entry name" value="Endonuclease/exonuclease/phosphatase"/>
    <property type="match status" value="1"/>
</dbReference>
<dbReference type="PANTHER" id="PTHR33710:SF77">
    <property type="entry name" value="DNASE I-LIKE SUPERFAMILY PROTEIN"/>
    <property type="match status" value="1"/>
</dbReference>
<keyword evidence="3" id="KW-1185">Reference proteome</keyword>
<reference evidence="2" key="2">
    <citation type="submission" date="2021-01" db="UniProtKB">
        <authorList>
            <consortium name="EnsemblPlants"/>
        </authorList>
    </citation>
    <scope>IDENTIFICATION</scope>
</reference>
<proteinExistence type="predicted"/>
<feature type="region of interest" description="Disordered" evidence="1">
    <location>
        <begin position="52"/>
        <end position="73"/>
    </location>
</feature>
<accession>A0A7N2LBU5</accession>
<dbReference type="Gramene" id="QL03p072137:mrna">
    <property type="protein sequence ID" value="QL03p072137:mrna"/>
    <property type="gene ID" value="QL03p072137"/>
</dbReference>
<dbReference type="EMBL" id="LRBV02000003">
    <property type="status" value="NOT_ANNOTATED_CDS"/>
    <property type="molecule type" value="Genomic_DNA"/>
</dbReference>
<dbReference type="InParanoid" id="A0A7N2LBU5"/>
<dbReference type="PANTHER" id="PTHR33710">
    <property type="entry name" value="BNAC02G09200D PROTEIN"/>
    <property type="match status" value="1"/>
</dbReference>
<name>A0A7N2LBU5_QUELO</name>
<dbReference type="SUPFAM" id="SSF56219">
    <property type="entry name" value="DNase I-like"/>
    <property type="match status" value="1"/>
</dbReference>
<organism evidence="2 3">
    <name type="scientific">Quercus lobata</name>
    <name type="common">Valley oak</name>
    <dbReference type="NCBI Taxonomy" id="97700"/>
    <lineage>
        <taxon>Eukaryota</taxon>
        <taxon>Viridiplantae</taxon>
        <taxon>Streptophyta</taxon>
        <taxon>Embryophyta</taxon>
        <taxon>Tracheophyta</taxon>
        <taxon>Spermatophyta</taxon>
        <taxon>Magnoliopsida</taxon>
        <taxon>eudicotyledons</taxon>
        <taxon>Gunneridae</taxon>
        <taxon>Pentapetalae</taxon>
        <taxon>rosids</taxon>
        <taxon>fabids</taxon>
        <taxon>Fagales</taxon>
        <taxon>Fagaceae</taxon>
        <taxon>Quercus</taxon>
    </lineage>
</organism>
<dbReference type="AlphaFoldDB" id="A0A7N2LBU5"/>
<protein>
    <submittedName>
        <fullName evidence="2">Uncharacterized protein</fullName>
    </submittedName>
</protein>
<evidence type="ECO:0000313" key="2">
    <source>
        <dbReference type="EnsemblPlants" id="QL03p072137:mrna"/>
    </source>
</evidence>
<dbReference type="Proteomes" id="UP000594261">
    <property type="component" value="Chromosome 3"/>
</dbReference>
<reference evidence="2 3" key="1">
    <citation type="journal article" date="2016" name="G3 (Bethesda)">
        <title>First Draft Assembly and Annotation of the Genome of a California Endemic Oak Quercus lobata Nee (Fagaceae).</title>
        <authorList>
            <person name="Sork V.L."/>
            <person name="Fitz-Gibbon S.T."/>
            <person name="Puiu D."/>
            <person name="Crepeau M."/>
            <person name="Gugger P.F."/>
            <person name="Sherman R."/>
            <person name="Stevens K."/>
            <person name="Langley C.H."/>
            <person name="Pellegrini M."/>
            <person name="Salzberg S.L."/>
        </authorList>
    </citation>
    <scope>NUCLEOTIDE SEQUENCE [LARGE SCALE GENOMIC DNA]</scope>
    <source>
        <strain evidence="2 3">cv. SW786</strain>
    </source>
</reference>
<sequence length="329" mass="36869">MAEEVINCLENMKLIADEEVTITISDEGRRLEIESCTLSLIEKKAETGEGQGFRLTSQFSGSAAEEGSNENPRATERWVEINARDSGEVTDITLQKPVINAITVTTKETTGGVQGELNNKMEEKSGSMTAHETDVIKAGVTHEEVSEEVTTMDSADTNMQIVDGPWVSIGDFNAILKSTEKLSKRPPQHNQMDAFREALDHCQLEDLGFRGYQYTWNNKRPGDVNTRQRLDRATTTSDWRMKFLSSIVTHLSTHASDHLPILLHVLSSKHVQGRRRFHFEELWLLHEECENVIKSAWEGGGTDPFTLELLRQKLADCAADLHAWGSSKT</sequence>